<feature type="region of interest" description="Disordered" evidence="1">
    <location>
        <begin position="1"/>
        <end position="143"/>
    </location>
</feature>
<name>A0A077RB38_9BASI</name>
<dbReference type="EMBL" id="HG529698">
    <property type="protein sequence ID" value="CDI56743.1"/>
    <property type="molecule type" value="Genomic_DNA"/>
</dbReference>
<feature type="region of interest" description="Disordered" evidence="1">
    <location>
        <begin position="619"/>
        <end position="645"/>
    </location>
</feature>
<proteinExistence type="predicted"/>
<accession>A0A077RB38</accession>
<feature type="compositionally biased region" description="Polar residues" evidence="1">
    <location>
        <begin position="619"/>
        <end position="638"/>
    </location>
</feature>
<evidence type="ECO:0000313" key="2">
    <source>
        <dbReference type="EMBL" id="CDI56743.1"/>
    </source>
</evidence>
<feature type="compositionally biased region" description="Polar residues" evidence="1">
    <location>
        <begin position="339"/>
        <end position="348"/>
    </location>
</feature>
<feature type="compositionally biased region" description="Polar residues" evidence="1">
    <location>
        <begin position="75"/>
        <end position="89"/>
    </location>
</feature>
<feature type="compositionally biased region" description="Low complexity" evidence="1">
    <location>
        <begin position="707"/>
        <end position="719"/>
    </location>
</feature>
<feature type="compositionally biased region" description="Low complexity" evidence="1">
    <location>
        <begin position="171"/>
        <end position="204"/>
    </location>
</feature>
<feature type="compositionally biased region" description="Polar residues" evidence="1">
    <location>
        <begin position="583"/>
        <end position="593"/>
    </location>
</feature>
<reference evidence="2" key="1">
    <citation type="journal article" date="2014" name="Genome Biol. Evol.">
        <title>Gene Loss Rather Than Gene Gain Is Associated with a Host Jump from Monocots to Dicots in the Smut Fungus Melanopsichium pennsylvanicum.</title>
        <authorList>
            <person name="Sharma R."/>
            <person name="Mishra B."/>
            <person name="Runge F."/>
            <person name="Thines M."/>
        </authorList>
    </citation>
    <scope>NUCLEOTIDE SEQUENCE</scope>
    <source>
        <strain evidence="2">4</strain>
    </source>
</reference>
<feature type="compositionally biased region" description="Polar residues" evidence="1">
    <location>
        <begin position="556"/>
        <end position="574"/>
    </location>
</feature>
<feature type="compositionally biased region" description="Basic and acidic residues" evidence="1">
    <location>
        <begin position="306"/>
        <end position="322"/>
    </location>
</feature>
<protein>
    <submittedName>
        <fullName evidence="2">Uncharacterized protein</fullName>
    </submittedName>
</protein>
<dbReference type="AlphaFoldDB" id="A0A077RB38"/>
<feature type="region of interest" description="Disordered" evidence="1">
    <location>
        <begin position="165"/>
        <end position="246"/>
    </location>
</feature>
<feature type="region of interest" description="Disordered" evidence="1">
    <location>
        <begin position="421"/>
        <end position="457"/>
    </location>
</feature>
<sequence length="745" mass="80399">MVSRQSAGHSAATNTHTTPSTSSIKPTGWIRSTSVTKPAPFADRTNLPSTSISAPLSSIFKPLAPHSARSPAPSVHSNGPKQAKLSSFFTPHTAPPTAAAAARLATQTSGRKEKQSGCIDSPSLHRAQRKNGAEAGPSKLPALELDDELDARATNLLRGRFGSVTRSLNASRSSTPTRPISSPISDPQPIPQAAQVQARAGADARLTMSLPRVPPRPRPSKKAQITPARRKKEAQHPPSSPAPFEPTLMAESLSNFTPPAWERSRSDKMALFQRLAGVPKKSILIFEKHRMQDELNKAHKRLLANHEDSPLERPLVSREDASPSKATLIRSPIEKQARNRQIGSPSRSRVNDGAALSASPSKRNVIVSTKSVLRSPTTNRRIYALETQLSGASALTGGRSVSLQPLRLDIQEEAAEQRRAVSQTRGVADGANADHTIVVSDETMTEDESETLSLPWPEVEKASQADALGEETQLLPWNDDEEDQMLDHPPDRSQQPVTEVPTSDDEDLLLQFAIPSSPSSSLPASASRSTSPTSSSLRAAGSPSKKRRRTHSSSTELDSSPTVSLTRSDGTTPSRRLPKVSPITLTSTLGSSGNRFDKVVTALQKEERRANTGMQLNLNSFLSSSRPNGHPSPSNRQGLSEDLEDELSDDDIDEAHGDTTVNGMPLNLEQHRDGAEDEAEETHPLLWSSQTQTEPMARPGLRPLQPSSSQCTTSSRTSSDAISLPSEANLYQSGNTPFRSFFEHL</sequence>
<organism evidence="2">
    <name type="scientific">Melanopsichium pennsylvanicum 4</name>
    <dbReference type="NCBI Taxonomy" id="1398559"/>
    <lineage>
        <taxon>Eukaryota</taxon>
        <taxon>Fungi</taxon>
        <taxon>Dikarya</taxon>
        <taxon>Basidiomycota</taxon>
        <taxon>Ustilaginomycotina</taxon>
        <taxon>Ustilaginomycetes</taxon>
        <taxon>Ustilaginales</taxon>
        <taxon>Ustilaginaceae</taxon>
        <taxon>Melanopsichium</taxon>
    </lineage>
</organism>
<feature type="compositionally biased region" description="Polar residues" evidence="1">
    <location>
        <begin position="46"/>
        <end position="56"/>
    </location>
</feature>
<feature type="compositionally biased region" description="Polar residues" evidence="1">
    <location>
        <begin position="1"/>
        <end position="36"/>
    </location>
</feature>
<feature type="region of interest" description="Disordered" evidence="1">
    <location>
        <begin position="306"/>
        <end position="361"/>
    </location>
</feature>
<feature type="region of interest" description="Disordered" evidence="1">
    <location>
        <begin position="671"/>
        <end position="736"/>
    </location>
</feature>
<feature type="region of interest" description="Disordered" evidence="1">
    <location>
        <begin position="481"/>
        <end position="503"/>
    </location>
</feature>
<evidence type="ECO:0000256" key="1">
    <source>
        <dbReference type="SAM" id="MobiDB-lite"/>
    </source>
</evidence>
<feature type="region of interest" description="Disordered" evidence="1">
    <location>
        <begin position="515"/>
        <end position="593"/>
    </location>
</feature>
<feature type="compositionally biased region" description="Low complexity" evidence="1">
    <location>
        <begin position="515"/>
        <end position="543"/>
    </location>
</feature>
<feature type="compositionally biased region" description="Polar residues" evidence="1">
    <location>
        <begin position="492"/>
        <end position="501"/>
    </location>
</feature>
<feature type="compositionally biased region" description="Low complexity" evidence="1">
    <location>
        <begin position="90"/>
        <end position="108"/>
    </location>
</feature>